<dbReference type="KEGG" id="daur:Daura_37255"/>
<dbReference type="PROSITE" id="PS50110">
    <property type="entry name" value="RESPONSE_REGULATORY"/>
    <property type="match status" value="1"/>
</dbReference>
<dbReference type="Pfam" id="PF00072">
    <property type="entry name" value="Response_reg"/>
    <property type="match status" value="1"/>
</dbReference>
<evidence type="ECO:0000259" key="3">
    <source>
        <dbReference type="PROSITE" id="PS50110"/>
    </source>
</evidence>
<dbReference type="PANTHER" id="PTHR44591:SF3">
    <property type="entry name" value="RESPONSE REGULATORY DOMAIN-CONTAINING PROTEIN"/>
    <property type="match status" value="1"/>
</dbReference>
<name>A0A9Q9MJW1_9ACTN</name>
<dbReference type="CDD" id="cd00156">
    <property type="entry name" value="REC"/>
    <property type="match status" value="1"/>
</dbReference>
<gene>
    <name evidence="4" type="ORF">Daura_37255</name>
</gene>
<evidence type="ECO:0000313" key="5">
    <source>
        <dbReference type="Proteomes" id="UP001058003"/>
    </source>
</evidence>
<organism evidence="4 5">
    <name type="scientific">Dactylosporangium aurantiacum</name>
    <dbReference type="NCBI Taxonomy" id="35754"/>
    <lineage>
        <taxon>Bacteria</taxon>
        <taxon>Bacillati</taxon>
        <taxon>Actinomycetota</taxon>
        <taxon>Actinomycetes</taxon>
        <taxon>Micromonosporales</taxon>
        <taxon>Micromonosporaceae</taxon>
        <taxon>Dactylosporangium</taxon>
    </lineage>
</organism>
<reference evidence="4" key="1">
    <citation type="submission" date="2021-04" db="EMBL/GenBank/DDBJ databases">
        <title>Dactylosporangium aurantiacum NRRL B-8018 full assembly.</title>
        <authorList>
            <person name="Hartkoorn R.C."/>
            <person name="Beaudoing E."/>
            <person name="Hot D."/>
        </authorList>
    </citation>
    <scope>NUCLEOTIDE SEQUENCE</scope>
    <source>
        <strain evidence="4">NRRL B-8018</strain>
    </source>
</reference>
<dbReference type="SMART" id="SM00448">
    <property type="entry name" value="REC"/>
    <property type="match status" value="1"/>
</dbReference>
<dbReference type="InterPro" id="IPR050595">
    <property type="entry name" value="Bact_response_regulator"/>
</dbReference>
<proteinExistence type="predicted"/>
<sequence>MTDDLDGTLVLVADDQPDVARSICKPLEKAGARLRFVSDGEAALAAIVDRPLDLLLVDMKMPPDHWGGLWLLEKLQRGGWSIPAVALSGEGAAHQITRALRLGARDWVDKDNAGDELAERCAVAVGDQRADALNQASRQLPTPMAYRFDRYLRTTDPEKRFLEGLHVLESVFRFAATVGLAGTPPTILRRVRAQQLGAPSMGTWLNVCLALDELPNAGPDFKRLWAYLTPDRRSQQTLQHFVSVRNDIAHGRAAGNGEHDEGLDTLLRRFAHRALSAWRAEIAVPLSMIYDGERFAIEALKARGAGHPIPETLYTDLPLVSRAPVLTHPDHPPLPMEPWMATRMPGGPETAHCLLFDGAERTASGPAPDTPLRYSAANGDGAGATGPGTWASVLLWAAP</sequence>
<dbReference type="SUPFAM" id="SSF52172">
    <property type="entry name" value="CheY-like"/>
    <property type="match status" value="1"/>
</dbReference>
<evidence type="ECO:0000313" key="4">
    <source>
        <dbReference type="EMBL" id="UWZ52272.1"/>
    </source>
</evidence>
<evidence type="ECO:0000256" key="1">
    <source>
        <dbReference type="ARBA" id="ARBA00022553"/>
    </source>
</evidence>
<dbReference type="GO" id="GO:0000160">
    <property type="term" value="P:phosphorelay signal transduction system"/>
    <property type="evidence" value="ECO:0007669"/>
    <property type="project" value="InterPro"/>
</dbReference>
<dbReference type="Proteomes" id="UP001058003">
    <property type="component" value="Chromosome"/>
</dbReference>
<protein>
    <submittedName>
        <fullName evidence="4">Response regulator</fullName>
    </submittedName>
</protein>
<feature type="modified residue" description="4-aspartylphosphate" evidence="2">
    <location>
        <position position="58"/>
    </location>
</feature>
<dbReference type="EMBL" id="CP073767">
    <property type="protein sequence ID" value="UWZ52272.1"/>
    <property type="molecule type" value="Genomic_DNA"/>
</dbReference>
<keyword evidence="5" id="KW-1185">Reference proteome</keyword>
<feature type="domain" description="Response regulatory" evidence="3">
    <location>
        <begin position="9"/>
        <end position="125"/>
    </location>
</feature>
<dbReference type="PANTHER" id="PTHR44591">
    <property type="entry name" value="STRESS RESPONSE REGULATOR PROTEIN 1"/>
    <property type="match status" value="1"/>
</dbReference>
<accession>A0A9Q9MJW1</accession>
<dbReference type="InterPro" id="IPR011006">
    <property type="entry name" value="CheY-like_superfamily"/>
</dbReference>
<keyword evidence="1 2" id="KW-0597">Phosphoprotein</keyword>
<dbReference type="RefSeq" id="WP_033357171.1">
    <property type="nucleotide sequence ID" value="NZ_CP073767.1"/>
</dbReference>
<dbReference type="Gene3D" id="3.40.50.2300">
    <property type="match status" value="1"/>
</dbReference>
<evidence type="ECO:0000256" key="2">
    <source>
        <dbReference type="PROSITE-ProRule" id="PRU00169"/>
    </source>
</evidence>
<dbReference type="AlphaFoldDB" id="A0A9Q9MJW1"/>
<dbReference type="InterPro" id="IPR001789">
    <property type="entry name" value="Sig_transdc_resp-reg_receiver"/>
</dbReference>